<protein>
    <submittedName>
        <fullName evidence="1">Uncharacterized protein</fullName>
    </submittedName>
</protein>
<sequence>MGCLITHVSVFIESYGMPVVTATTQAMLRCLVTGEKVTVDASVAYVLKVGDIAPQGAMGTLCGAAGNHIRGALAELSLAQECYRID</sequence>
<dbReference type="Proteomes" id="UP000030764">
    <property type="component" value="Unassembled WGS sequence"/>
</dbReference>
<dbReference type="AlphaFoldDB" id="A0A085LZM8"/>
<dbReference type="EMBL" id="KL367562">
    <property type="protein sequence ID" value="KFD64022.1"/>
    <property type="molecule type" value="Genomic_DNA"/>
</dbReference>
<name>A0A085LZM8_9BILA</name>
<dbReference type="Proteomes" id="UP000030758">
    <property type="component" value="Unassembled WGS sequence"/>
</dbReference>
<accession>A0A085LZM8</accession>
<gene>
    <name evidence="1" type="ORF">M513_08651</name>
    <name evidence="2" type="ORF">M514_08651</name>
</gene>
<keyword evidence="3" id="KW-1185">Reference proteome</keyword>
<evidence type="ECO:0000313" key="2">
    <source>
        <dbReference type="EMBL" id="KFD64022.1"/>
    </source>
</evidence>
<dbReference type="EMBL" id="KL363253">
    <property type="protein sequence ID" value="KFD50424.1"/>
    <property type="molecule type" value="Genomic_DNA"/>
</dbReference>
<proteinExistence type="predicted"/>
<evidence type="ECO:0000313" key="3">
    <source>
        <dbReference type="Proteomes" id="UP000030764"/>
    </source>
</evidence>
<reference evidence="1 3" key="1">
    <citation type="journal article" date="2014" name="Nat. Genet.">
        <title>Genome and transcriptome of the porcine whipworm Trichuris suis.</title>
        <authorList>
            <person name="Jex A.R."/>
            <person name="Nejsum P."/>
            <person name="Schwarz E.M."/>
            <person name="Hu L."/>
            <person name="Young N.D."/>
            <person name="Hall R.S."/>
            <person name="Korhonen P.K."/>
            <person name="Liao S."/>
            <person name="Thamsborg S."/>
            <person name="Xia J."/>
            <person name="Xu P."/>
            <person name="Wang S."/>
            <person name="Scheerlinck J.P."/>
            <person name="Hofmann A."/>
            <person name="Sternberg P.W."/>
            <person name="Wang J."/>
            <person name="Gasser R.B."/>
        </authorList>
    </citation>
    <scope>NUCLEOTIDE SEQUENCE [LARGE SCALE GENOMIC DNA]</scope>
    <source>
        <strain evidence="2">DCEP-RM93F</strain>
        <strain evidence="1">DCEP-RM93M</strain>
    </source>
</reference>
<evidence type="ECO:0000313" key="1">
    <source>
        <dbReference type="EMBL" id="KFD50424.1"/>
    </source>
</evidence>
<organism evidence="1 3">
    <name type="scientific">Trichuris suis</name>
    <name type="common">pig whipworm</name>
    <dbReference type="NCBI Taxonomy" id="68888"/>
    <lineage>
        <taxon>Eukaryota</taxon>
        <taxon>Metazoa</taxon>
        <taxon>Ecdysozoa</taxon>
        <taxon>Nematoda</taxon>
        <taxon>Enoplea</taxon>
        <taxon>Dorylaimia</taxon>
        <taxon>Trichinellida</taxon>
        <taxon>Trichuridae</taxon>
        <taxon>Trichuris</taxon>
    </lineage>
</organism>